<dbReference type="AlphaFoldDB" id="A0A9W4U910"/>
<protein>
    <recommendedName>
        <fullName evidence="1">HAT C-terminal dimerisation domain-containing protein</fullName>
    </recommendedName>
</protein>
<dbReference type="Pfam" id="PF05699">
    <property type="entry name" value="Dimer_Tnp_hAT"/>
    <property type="match status" value="1"/>
</dbReference>
<gene>
    <name evidence="2" type="ORF">PDIGIT_LOCUS4604</name>
</gene>
<dbReference type="OrthoDB" id="3944237at2759"/>
<sequence length="478" mass="55260">MDNNHRIRCAGHILNLLAKALIYGDGVSKFEEDLARASPQEQYKLYRRHGVVGKLHNFVNSICNSHKRRRTFHSIQREVLDEAGFIEFATLNLVKDGGIRWHSVYLMLLRCEELQETIRKYFKALRTDAATIDDDYDAATDALSGDDWDEVSAIIKVLQLFYENCKSLEGNTSQSGFGSLWQTIVNLQEIYEVLTEDVNLIEGVKHSTYLTQGINLAREKLITYFEKLVIYPSLSLYCVATALHPRLRLLWFKTHWKHHKIWHRKAESSIHAVFKKYLDAEDNNTIEIDDDEPSVRKIPGAYADDARRQRTMAVDVSLFTGRKSYKRHKRVSQLDEYLDSIDEDFRAASLSLELSKLLDDPYKWWIIEGQHRYPVVYKMAMDHLSIPSTSCDCERAFSTAKRTITCDRNSLSPAVIEATQLQKNWIRRRIVPSSIVKLIDYIQTRDGAQNTIQTDNRAQNTRISHNTPDYDAFTTSIS</sequence>
<feature type="domain" description="HAT C-terminal dimerisation" evidence="1">
    <location>
        <begin position="360"/>
        <end position="426"/>
    </location>
</feature>
<proteinExistence type="predicted"/>
<keyword evidence="3" id="KW-1185">Reference proteome</keyword>
<comment type="caution">
    <text evidence="2">The sequence shown here is derived from an EMBL/GenBank/DDBJ whole genome shotgun (WGS) entry which is preliminary data.</text>
</comment>
<name>A0A9W4U910_9PLEO</name>
<dbReference type="GO" id="GO:0046983">
    <property type="term" value="F:protein dimerization activity"/>
    <property type="evidence" value="ECO:0007669"/>
    <property type="project" value="InterPro"/>
</dbReference>
<organism evidence="2 3">
    <name type="scientific">Periconia digitata</name>
    <dbReference type="NCBI Taxonomy" id="1303443"/>
    <lineage>
        <taxon>Eukaryota</taxon>
        <taxon>Fungi</taxon>
        <taxon>Dikarya</taxon>
        <taxon>Ascomycota</taxon>
        <taxon>Pezizomycotina</taxon>
        <taxon>Dothideomycetes</taxon>
        <taxon>Pleosporomycetidae</taxon>
        <taxon>Pleosporales</taxon>
        <taxon>Massarineae</taxon>
        <taxon>Periconiaceae</taxon>
        <taxon>Periconia</taxon>
    </lineage>
</organism>
<dbReference type="EMBL" id="CAOQHR010000003">
    <property type="protein sequence ID" value="CAI6331579.1"/>
    <property type="molecule type" value="Genomic_DNA"/>
</dbReference>
<evidence type="ECO:0000313" key="2">
    <source>
        <dbReference type="EMBL" id="CAI6331579.1"/>
    </source>
</evidence>
<dbReference type="PANTHER" id="PTHR23272">
    <property type="entry name" value="BED FINGER-RELATED"/>
    <property type="match status" value="1"/>
</dbReference>
<dbReference type="InterPro" id="IPR008906">
    <property type="entry name" value="HATC_C_dom"/>
</dbReference>
<evidence type="ECO:0000259" key="1">
    <source>
        <dbReference type="Pfam" id="PF05699"/>
    </source>
</evidence>
<dbReference type="InterPro" id="IPR012337">
    <property type="entry name" value="RNaseH-like_sf"/>
</dbReference>
<accession>A0A9W4U910</accession>
<evidence type="ECO:0000313" key="3">
    <source>
        <dbReference type="Proteomes" id="UP001152607"/>
    </source>
</evidence>
<dbReference type="Proteomes" id="UP001152607">
    <property type="component" value="Unassembled WGS sequence"/>
</dbReference>
<dbReference type="SUPFAM" id="SSF53098">
    <property type="entry name" value="Ribonuclease H-like"/>
    <property type="match status" value="1"/>
</dbReference>
<reference evidence="2" key="1">
    <citation type="submission" date="2023-01" db="EMBL/GenBank/DDBJ databases">
        <authorList>
            <person name="Van Ghelder C."/>
            <person name="Rancurel C."/>
        </authorList>
    </citation>
    <scope>NUCLEOTIDE SEQUENCE</scope>
    <source>
        <strain evidence="2">CNCM I-4278</strain>
    </source>
</reference>
<dbReference type="PANTHER" id="PTHR23272:SF161">
    <property type="entry name" value="ZINC FINGER BED DOMAIN-CONTAINING PROTEIN RICESLEEPER 1-LIKE"/>
    <property type="match status" value="1"/>
</dbReference>